<dbReference type="Gene3D" id="3.60.15.10">
    <property type="entry name" value="Ribonuclease Z/Hydroxyacylglutathione hydrolase-like"/>
    <property type="match status" value="1"/>
</dbReference>
<evidence type="ECO:0000313" key="1">
    <source>
        <dbReference type="EMBL" id="KKR11966.1"/>
    </source>
</evidence>
<proteinExistence type="predicted"/>
<dbReference type="EMBL" id="LBWP01000001">
    <property type="protein sequence ID" value="KKR11966.1"/>
    <property type="molecule type" value="Genomic_DNA"/>
</dbReference>
<protein>
    <recommendedName>
        <fullName evidence="3">Zn-dependent hydrolase of the beta-lactamase fold-like protein</fullName>
    </recommendedName>
</protein>
<accession>A0A0G0NGL5</accession>
<name>A0A0G0NGL5_9BACT</name>
<evidence type="ECO:0008006" key="3">
    <source>
        <dbReference type="Google" id="ProtNLM"/>
    </source>
</evidence>
<dbReference type="SUPFAM" id="SSF56281">
    <property type="entry name" value="Metallo-hydrolase/oxidoreductase"/>
    <property type="match status" value="1"/>
</dbReference>
<reference evidence="1 2" key="1">
    <citation type="journal article" date="2015" name="Nature">
        <title>rRNA introns, odd ribosomes, and small enigmatic genomes across a large radiation of phyla.</title>
        <authorList>
            <person name="Brown C.T."/>
            <person name="Hug L.A."/>
            <person name="Thomas B.C."/>
            <person name="Sharon I."/>
            <person name="Castelle C.J."/>
            <person name="Singh A."/>
            <person name="Wilkins M.J."/>
            <person name="Williams K.H."/>
            <person name="Banfield J.F."/>
        </authorList>
    </citation>
    <scope>NUCLEOTIDE SEQUENCE [LARGE SCALE GENOMIC DNA]</scope>
</reference>
<gene>
    <name evidence="1" type="ORF">UT39_C0001G0021</name>
</gene>
<dbReference type="STRING" id="1618550.UT39_C0001G0021"/>
<dbReference type="PANTHER" id="PTHR42967">
    <property type="entry name" value="METAL DEPENDENT HYDROLASE"/>
    <property type="match status" value="1"/>
</dbReference>
<sequence>MDIVYLGHSSFKLKGKNTSVITDPFDPQMLGLKFPKNEADIVTVSHNHSDHNHLELVSGVKMVINSPGEYEVMDVSVIGIEVDHDSEGGKVRGKNTVFVFEIDGIRLAHLGDLGHKLTDKVTETISDVDVLMLPVGGFFTIGAKEASEIAKGFESPFIIPMHYRVPGMKEEIASKIAPVDDFLKEFGVEVDKTDKLNIKKELINYEQQKVILLEKR</sequence>
<dbReference type="PANTHER" id="PTHR42967:SF1">
    <property type="entry name" value="MBL FOLD METALLO-HYDROLASE"/>
    <property type="match status" value="1"/>
</dbReference>
<evidence type="ECO:0000313" key="2">
    <source>
        <dbReference type="Proteomes" id="UP000034246"/>
    </source>
</evidence>
<comment type="caution">
    <text evidence="1">The sequence shown here is derived from an EMBL/GenBank/DDBJ whole genome shotgun (WGS) entry which is preliminary data.</text>
</comment>
<dbReference type="Pfam" id="PF13483">
    <property type="entry name" value="Lactamase_B_3"/>
    <property type="match status" value="1"/>
</dbReference>
<organism evidence="1 2">
    <name type="scientific">Candidatus Woesebacteria bacterium GW2011_GWA1_39_21</name>
    <dbReference type="NCBI Taxonomy" id="1618550"/>
    <lineage>
        <taxon>Bacteria</taxon>
        <taxon>Candidatus Woeseibacteriota</taxon>
    </lineage>
</organism>
<dbReference type="Proteomes" id="UP000034246">
    <property type="component" value="Unassembled WGS sequence"/>
</dbReference>
<dbReference type="AlphaFoldDB" id="A0A0G0NGL5"/>
<dbReference type="InterPro" id="IPR036866">
    <property type="entry name" value="RibonucZ/Hydroxyglut_hydro"/>
</dbReference>